<keyword evidence="1" id="KW-0175">Coiled coil</keyword>
<feature type="coiled-coil region" evidence="1">
    <location>
        <begin position="198"/>
        <end position="239"/>
    </location>
</feature>
<proteinExistence type="predicted"/>
<organism evidence="3 4">
    <name type="scientific">Mycena chlorophos</name>
    <name type="common">Agaric fungus</name>
    <name type="synonym">Agaricus chlorophos</name>
    <dbReference type="NCBI Taxonomy" id="658473"/>
    <lineage>
        <taxon>Eukaryota</taxon>
        <taxon>Fungi</taxon>
        <taxon>Dikarya</taxon>
        <taxon>Basidiomycota</taxon>
        <taxon>Agaricomycotina</taxon>
        <taxon>Agaricomycetes</taxon>
        <taxon>Agaricomycetidae</taxon>
        <taxon>Agaricales</taxon>
        <taxon>Marasmiineae</taxon>
        <taxon>Mycenaceae</taxon>
        <taxon>Mycena</taxon>
    </lineage>
</organism>
<evidence type="ECO:0000256" key="1">
    <source>
        <dbReference type="SAM" id="Coils"/>
    </source>
</evidence>
<name>A0A8H6TMV3_MYCCL</name>
<sequence>MADFAGFNDSMDPEYGDLLDVSSDVELPSDGFASQAQLASAARGVHDANSILSDSNNHHTELESDTESDTGSDWAGVQRSSHVAMGNTLPNNGSQPAVIQVGDIAASGDDYSDLEGIQRGSDTSEYASQAPSATTHLVDFEPMQSISEARAVDSGLDDELASVDVLQARAWGLADHESGDALLDAIRRQRGRKLVQDLQLAQMEIQRLELHNQILKRQLEVQATKLELLEKELAITKQAAATALVALQRRYRTAATAAQGDGQAAGAAAATQDGQAAGAAAATQDGQADTAAAQLPQIFYFVQ</sequence>
<dbReference type="EMBL" id="JACAZE010000003">
    <property type="protein sequence ID" value="KAF7319571.1"/>
    <property type="molecule type" value="Genomic_DNA"/>
</dbReference>
<evidence type="ECO:0000313" key="3">
    <source>
        <dbReference type="EMBL" id="KAF7319571.1"/>
    </source>
</evidence>
<evidence type="ECO:0000256" key="2">
    <source>
        <dbReference type="SAM" id="MobiDB-lite"/>
    </source>
</evidence>
<dbReference type="Proteomes" id="UP000613580">
    <property type="component" value="Unassembled WGS sequence"/>
</dbReference>
<protein>
    <submittedName>
        <fullName evidence="3">Uncharacterized protein</fullName>
    </submittedName>
</protein>
<feature type="region of interest" description="Disordered" evidence="2">
    <location>
        <begin position="50"/>
        <end position="74"/>
    </location>
</feature>
<accession>A0A8H6TMV3</accession>
<comment type="caution">
    <text evidence="3">The sequence shown here is derived from an EMBL/GenBank/DDBJ whole genome shotgun (WGS) entry which is preliminary data.</text>
</comment>
<keyword evidence="4" id="KW-1185">Reference proteome</keyword>
<gene>
    <name evidence="3" type="ORF">HMN09_00296700</name>
</gene>
<reference evidence="3" key="1">
    <citation type="submission" date="2020-05" db="EMBL/GenBank/DDBJ databases">
        <title>Mycena genomes resolve the evolution of fungal bioluminescence.</title>
        <authorList>
            <person name="Tsai I.J."/>
        </authorList>
    </citation>
    <scope>NUCLEOTIDE SEQUENCE</scope>
    <source>
        <strain evidence="3">110903Hualien_Pintung</strain>
    </source>
</reference>
<dbReference type="AlphaFoldDB" id="A0A8H6TMV3"/>
<evidence type="ECO:0000313" key="4">
    <source>
        <dbReference type="Proteomes" id="UP000613580"/>
    </source>
</evidence>